<evidence type="ECO:0000313" key="4">
    <source>
        <dbReference type="EMBL" id="CAA9443962.1"/>
    </source>
</evidence>
<dbReference type="Pfam" id="PF07286">
    <property type="entry name" value="D-Glu_cyclase"/>
    <property type="match status" value="1"/>
</dbReference>
<organism evidence="4">
    <name type="scientific">uncultured Rubrobacteraceae bacterium</name>
    <dbReference type="NCBI Taxonomy" id="349277"/>
    <lineage>
        <taxon>Bacteria</taxon>
        <taxon>Bacillati</taxon>
        <taxon>Actinomycetota</taxon>
        <taxon>Rubrobacteria</taxon>
        <taxon>Rubrobacterales</taxon>
        <taxon>Rubrobacteraceae</taxon>
        <taxon>environmental samples</taxon>
    </lineage>
</organism>
<keyword evidence="2 3" id="KW-0456">Lyase</keyword>
<proteinExistence type="inferred from homology"/>
<dbReference type="Gene3D" id="3.30.2040.10">
    <property type="entry name" value="PSTPO5379-like domain"/>
    <property type="match status" value="1"/>
</dbReference>
<dbReference type="InterPro" id="IPR016938">
    <property type="entry name" value="UPF0317"/>
</dbReference>
<sequence>MSGTMEQNLDMRGMDAREVRARIRENEYAGPTGGLAAGFAQANLVVLPGEYAFDFLKFCVRNPKPCPVLEVTEAGSPEPVVTAPGADLRTDVSRYRVYEHGEMVEEPKDLLHRWQEDLVAFLIGCSFTFEAALIAAGLRIPHVEQDRNVPMYVTGKECLPSGPFAGPMVVSMRPYKPEEIPLVVSASGRYPAMHGAPVHVGDPEALGIRDLYEPEFGEPVEIEEDQLPVFWACGVTPQAVAMQAKPPLVITHSPGHMFITDRRHSEYEV</sequence>
<dbReference type="FunFam" id="3.30.2040.10:FF:000001">
    <property type="entry name" value="D-glutamate cyclase, mitochondrial"/>
    <property type="match status" value="1"/>
</dbReference>
<dbReference type="Gene3D" id="3.40.1640.10">
    <property type="entry name" value="PSTPO5379-like"/>
    <property type="match status" value="1"/>
</dbReference>
<name>A0A6J4QQW6_9ACTN</name>
<gene>
    <name evidence="4" type="ORF">AVDCRST_MAG78-2696</name>
</gene>
<dbReference type="InterPro" id="IPR009906">
    <property type="entry name" value="D-Glu_cyclase"/>
</dbReference>
<dbReference type="PIRSF" id="PIRSF029755">
    <property type="entry name" value="UCP029755"/>
    <property type="match status" value="1"/>
</dbReference>
<dbReference type="InterPro" id="IPR038021">
    <property type="entry name" value="Putative_hydro-lyase"/>
</dbReference>
<dbReference type="PANTHER" id="PTHR32022">
    <property type="entry name" value="D-GLUTAMATE CYCLASE, MITOCHONDRIAL"/>
    <property type="match status" value="1"/>
</dbReference>
<dbReference type="PANTHER" id="PTHR32022:SF10">
    <property type="entry name" value="D-GLUTAMATE CYCLASE, MITOCHONDRIAL"/>
    <property type="match status" value="1"/>
</dbReference>
<dbReference type="NCBIfam" id="NF003969">
    <property type="entry name" value="PRK05463.1"/>
    <property type="match status" value="1"/>
</dbReference>
<dbReference type="EMBL" id="CADCVB010000176">
    <property type="protein sequence ID" value="CAA9443962.1"/>
    <property type="molecule type" value="Genomic_DNA"/>
</dbReference>
<evidence type="ECO:0000256" key="3">
    <source>
        <dbReference type="HAMAP-Rule" id="MF_01830"/>
    </source>
</evidence>
<accession>A0A6J4QQW6</accession>
<evidence type="ECO:0000256" key="2">
    <source>
        <dbReference type="ARBA" id="ARBA00023239"/>
    </source>
</evidence>
<dbReference type="HAMAP" id="MF_01830">
    <property type="entry name" value="Hydro_lyase"/>
    <property type="match status" value="1"/>
</dbReference>
<protein>
    <recommendedName>
        <fullName evidence="3">Putative hydro-lyase AVDCRST_MAG78-2696</fullName>
        <ecNumber evidence="3">4.2.1.-</ecNumber>
    </recommendedName>
</protein>
<dbReference type="AlphaFoldDB" id="A0A6J4QQW6"/>
<reference evidence="4" key="1">
    <citation type="submission" date="2020-02" db="EMBL/GenBank/DDBJ databases">
        <authorList>
            <person name="Meier V. D."/>
        </authorList>
    </citation>
    <scope>NUCLEOTIDE SEQUENCE</scope>
    <source>
        <strain evidence="4">AVDCRST_MAG78</strain>
    </source>
</reference>
<evidence type="ECO:0000256" key="1">
    <source>
        <dbReference type="ARBA" id="ARBA00007896"/>
    </source>
</evidence>
<dbReference type="SUPFAM" id="SSF160920">
    <property type="entry name" value="PSTPO5379-like"/>
    <property type="match status" value="1"/>
</dbReference>
<dbReference type="GO" id="GO:0016829">
    <property type="term" value="F:lyase activity"/>
    <property type="evidence" value="ECO:0007669"/>
    <property type="project" value="UniProtKB-KW"/>
</dbReference>
<comment type="similarity">
    <text evidence="1 3">Belongs to the D-glutamate cyclase family.</text>
</comment>
<dbReference type="EC" id="4.2.1.-" evidence="3"/>